<evidence type="ECO:0000256" key="1">
    <source>
        <dbReference type="ARBA" id="ARBA00001946"/>
    </source>
</evidence>
<dbReference type="EC" id="6.3.2.12" evidence="7"/>
<evidence type="ECO:0000256" key="2">
    <source>
        <dbReference type="ARBA" id="ARBA00002714"/>
    </source>
</evidence>
<comment type="catalytic activity">
    <reaction evidence="22">
        <text>7,8-dihydropteroate + L-glutamate + ATP = 7,8-dihydrofolate + ADP + phosphate + H(+)</text>
        <dbReference type="Rhea" id="RHEA:23584"/>
        <dbReference type="ChEBI" id="CHEBI:15378"/>
        <dbReference type="ChEBI" id="CHEBI:17839"/>
        <dbReference type="ChEBI" id="CHEBI:29985"/>
        <dbReference type="ChEBI" id="CHEBI:30616"/>
        <dbReference type="ChEBI" id="CHEBI:43474"/>
        <dbReference type="ChEBI" id="CHEBI:57451"/>
        <dbReference type="ChEBI" id="CHEBI:456216"/>
        <dbReference type="EC" id="6.3.2.12"/>
    </reaction>
</comment>
<dbReference type="FunFam" id="3.40.1190.10:FF:000004">
    <property type="entry name" value="Dihydrofolate synthase/folylpolyglutamate synthase"/>
    <property type="match status" value="1"/>
</dbReference>
<protein>
    <recommendedName>
        <fullName evidence="9">Dihydrofolate synthase/folylpolyglutamate synthase</fullName>
        <ecNumber evidence="7">6.3.2.12</ecNumber>
        <ecNumber evidence="8">6.3.2.17</ecNumber>
    </recommendedName>
    <alternativeName>
        <fullName evidence="18">Folylpoly-gamma-glutamate synthetase-dihydrofolate synthetase</fullName>
    </alternativeName>
    <alternativeName>
        <fullName evidence="16">Folylpolyglutamate synthetase</fullName>
    </alternativeName>
    <alternativeName>
        <fullName evidence="17">Tetrahydrofolylpolyglutamate synthase</fullName>
    </alternativeName>
</protein>
<proteinExistence type="inferred from homology"/>
<dbReference type="GO" id="GO:0004326">
    <property type="term" value="F:tetrahydrofolylpolyglutamate synthase activity"/>
    <property type="evidence" value="ECO:0007669"/>
    <property type="project" value="UniProtKB-EC"/>
</dbReference>
<comment type="pathway">
    <text evidence="4">Cofactor biosynthesis; tetrahydrofolylpolyglutamate biosynthesis.</text>
</comment>
<dbReference type="GO" id="GO:0046872">
    <property type="term" value="F:metal ion binding"/>
    <property type="evidence" value="ECO:0007669"/>
    <property type="project" value="UniProtKB-KW"/>
</dbReference>
<evidence type="ECO:0000256" key="12">
    <source>
        <dbReference type="ARBA" id="ARBA00022741"/>
    </source>
</evidence>
<dbReference type="SUPFAM" id="SSF53244">
    <property type="entry name" value="MurD-like peptide ligases, peptide-binding domain"/>
    <property type="match status" value="1"/>
</dbReference>
<evidence type="ECO:0000256" key="4">
    <source>
        <dbReference type="ARBA" id="ARBA00005150"/>
    </source>
</evidence>
<evidence type="ECO:0000256" key="14">
    <source>
        <dbReference type="ARBA" id="ARBA00022842"/>
    </source>
</evidence>
<evidence type="ECO:0000259" key="24">
    <source>
        <dbReference type="Pfam" id="PF02875"/>
    </source>
</evidence>
<comment type="catalytic activity">
    <reaction evidence="19">
        <text>(6S)-5,6,7,8-tetrahydrofolyl-(gamma-L-Glu)(n) + L-glutamate + ATP = (6S)-5,6,7,8-tetrahydrofolyl-(gamma-L-Glu)(n+1) + ADP + phosphate + H(+)</text>
        <dbReference type="Rhea" id="RHEA:10580"/>
        <dbReference type="Rhea" id="RHEA-COMP:14738"/>
        <dbReference type="Rhea" id="RHEA-COMP:14740"/>
        <dbReference type="ChEBI" id="CHEBI:15378"/>
        <dbReference type="ChEBI" id="CHEBI:29985"/>
        <dbReference type="ChEBI" id="CHEBI:30616"/>
        <dbReference type="ChEBI" id="CHEBI:43474"/>
        <dbReference type="ChEBI" id="CHEBI:141005"/>
        <dbReference type="ChEBI" id="CHEBI:456216"/>
        <dbReference type="EC" id="6.3.2.17"/>
    </reaction>
</comment>
<organism evidence="26 27">
    <name type="scientific">Fluviicoccus keumensis</name>
    <dbReference type="NCBI Taxonomy" id="1435465"/>
    <lineage>
        <taxon>Bacteria</taxon>
        <taxon>Pseudomonadati</taxon>
        <taxon>Pseudomonadota</taxon>
        <taxon>Gammaproteobacteria</taxon>
        <taxon>Moraxellales</taxon>
        <taxon>Moraxellaceae</taxon>
        <taxon>Fluviicoccus</taxon>
    </lineage>
</organism>
<dbReference type="GO" id="GO:0005737">
    <property type="term" value="C:cytoplasm"/>
    <property type="evidence" value="ECO:0007669"/>
    <property type="project" value="TreeGrafter"/>
</dbReference>
<dbReference type="GO" id="GO:0046656">
    <property type="term" value="P:folic acid biosynthetic process"/>
    <property type="evidence" value="ECO:0007669"/>
    <property type="project" value="UniProtKB-KW"/>
</dbReference>
<dbReference type="Proteomes" id="UP000292423">
    <property type="component" value="Unassembled WGS sequence"/>
</dbReference>
<evidence type="ECO:0000256" key="22">
    <source>
        <dbReference type="ARBA" id="ARBA00049161"/>
    </source>
</evidence>
<comment type="function">
    <text evidence="2">Functions in two distinct reactions of the de novo folate biosynthetic pathway. Catalyzes the addition of a glutamate residue to dihydropteroate (7,8-dihydropteroate or H2Pte) to form dihydrofolate (7,8-dihydrofolate monoglutamate or H2Pte-Glu). Also catalyzes successive additions of L-glutamate to tetrahydrofolate or 10-formyltetrahydrofolate or 5,10-methylenetetrahydrofolate, leading to folylpolyglutamate derivatives.</text>
</comment>
<comment type="cofactor">
    <cofactor evidence="1">
        <name>Mg(2+)</name>
        <dbReference type="ChEBI" id="CHEBI:18420"/>
    </cofactor>
</comment>
<keyword evidence="10 23" id="KW-0436">Ligase</keyword>
<evidence type="ECO:0000256" key="8">
    <source>
        <dbReference type="ARBA" id="ARBA00013025"/>
    </source>
</evidence>
<dbReference type="EC" id="6.3.2.17" evidence="8"/>
<evidence type="ECO:0000256" key="5">
    <source>
        <dbReference type="ARBA" id="ARBA00008276"/>
    </source>
</evidence>
<comment type="caution">
    <text evidence="26">The sequence shown here is derived from an EMBL/GenBank/DDBJ whole genome shotgun (WGS) entry which is preliminary data.</text>
</comment>
<evidence type="ECO:0000256" key="19">
    <source>
        <dbReference type="ARBA" id="ARBA00047493"/>
    </source>
</evidence>
<dbReference type="PANTHER" id="PTHR11136">
    <property type="entry name" value="FOLYLPOLYGLUTAMATE SYNTHASE-RELATED"/>
    <property type="match status" value="1"/>
</dbReference>
<keyword evidence="14" id="KW-0460">Magnesium</keyword>
<dbReference type="Gene3D" id="3.90.190.20">
    <property type="entry name" value="Mur ligase, C-terminal domain"/>
    <property type="match status" value="1"/>
</dbReference>
<dbReference type="AlphaFoldDB" id="A0A4Q7Z8P7"/>
<gene>
    <name evidence="26" type="ORF">EV700_1267</name>
</gene>
<dbReference type="SUPFAM" id="SSF53623">
    <property type="entry name" value="MurD-like peptide ligases, catalytic domain"/>
    <property type="match status" value="1"/>
</dbReference>
<dbReference type="RefSeq" id="WP_242610198.1">
    <property type="nucleotide sequence ID" value="NZ_SHKX01000011.1"/>
</dbReference>
<evidence type="ECO:0000256" key="11">
    <source>
        <dbReference type="ARBA" id="ARBA00022723"/>
    </source>
</evidence>
<name>A0A4Q7Z8P7_9GAMM</name>
<keyword evidence="13 23" id="KW-0067">ATP-binding</keyword>
<dbReference type="Pfam" id="PF08245">
    <property type="entry name" value="Mur_ligase_M"/>
    <property type="match status" value="1"/>
</dbReference>
<dbReference type="PIRSF" id="PIRSF001563">
    <property type="entry name" value="Folylpolyglu_synth"/>
    <property type="match status" value="1"/>
</dbReference>
<dbReference type="NCBIfam" id="NF008101">
    <property type="entry name" value="PRK10846.1"/>
    <property type="match status" value="1"/>
</dbReference>
<dbReference type="InterPro" id="IPR036615">
    <property type="entry name" value="Mur_ligase_C_dom_sf"/>
</dbReference>
<evidence type="ECO:0000313" key="26">
    <source>
        <dbReference type="EMBL" id="RZU46882.1"/>
    </source>
</evidence>
<comment type="subunit">
    <text evidence="6">Monomer.</text>
</comment>
<evidence type="ECO:0000256" key="3">
    <source>
        <dbReference type="ARBA" id="ARBA00004799"/>
    </source>
</evidence>
<evidence type="ECO:0000256" key="16">
    <source>
        <dbReference type="ARBA" id="ARBA00030048"/>
    </source>
</evidence>
<keyword evidence="27" id="KW-1185">Reference proteome</keyword>
<reference evidence="26 27" key="1">
    <citation type="submission" date="2019-02" db="EMBL/GenBank/DDBJ databases">
        <title>Genomic Encyclopedia of Type Strains, Phase IV (KMG-IV): sequencing the most valuable type-strain genomes for metagenomic binning, comparative biology and taxonomic classification.</title>
        <authorList>
            <person name="Goeker M."/>
        </authorList>
    </citation>
    <scope>NUCLEOTIDE SEQUENCE [LARGE SCALE GENOMIC DNA]</scope>
    <source>
        <strain evidence="26 27">DSM 105135</strain>
    </source>
</reference>
<dbReference type="UniPathway" id="UPA00077">
    <property type="reaction ID" value="UER00157"/>
</dbReference>
<evidence type="ECO:0000256" key="18">
    <source>
        <dbReference type="ARBA" id="ARBA00032510"/>
    </source>
</evidence>
<dbReference type="Gene3D" id="3.40.1190.10">
    <property type="entry name" value="Mur-like, catalytic domain"/>
    <property type="match status" value="1"/>
</dbReference>
<dbReference type="PANTHER" id="PTHR11136:SF0">
    <property type="entry name" value="DIHYDROFOLATE SYNTHETASE-RELATED"/>
    <property type="match status" value="1"/>
</dbReference>
<dbReference type="GO" id="GO:0046654">
    <property type="term" value="P:tetrahydrofolate biosynthetic process"/>
    <property type="evidence" value="ECO:0007669"/>
    <property type="project" value="UniProtKB-UniPathway"/>
</dbReference>
<dbReference type="InterPro" id="IPR036565">
    <property type="entry name" value="Mur-like_cat_sf"/>
</dbReference>
<dbReference type="NCBIfam" id="TIGR01499">
    <property type="entry name" value="folC"/>
    <property type="match status" value="1"/>
</dbReference>
<comment type="catalytic activity">
    <reaction evidence="20">
        <text>10-formyltetrahydrofolyl-(gamma-L-Glu)(n) + L-glutamate + ATP = 10-formyltetrahydrofolyl-(gamma-L-Glu)(n+1) + ADP + phosphate + H(+)</text>
        <dbReference type="Rhea" id="RHEA:51904"/>
        <dbReference type="Rhea" id="RHEA-COMP:13088"/>
        <dbReference type="Rhea" id="RHEA-COMP:14300"/>
        <dbReference type="ChEBI" id="CHEBI:15378"/>
        <dbReference type="ChEBI" id="CHEBI:29985"/>
        <dbReference type="ChEBI" id="CHEBI:30616"/>
        <dbReference type="ChEBI" id="CHEBI:43474"/>
        <dbReference type="ChEBI" id="CHEBI:134413"/>
        <dbReference type="ChEBI" id="CHEBI:456216"/>
        <dbReference type="EC" id="6.3.2.17"/>
    </reaction>
</comment>
<accession>A0A4Q7Z8P7</accession>
<feature type="domain" description="Mur ligase central" evidence="25">
    <location>
        <begin position="46"/>
        <end position="198"/>
    </location>
</feature>
<sequence>MFSTLSEWLAHLELAHVRAIDLGLDRVRQVARVLDADHFACPVITVGGTNGKGSTVATLTSVYLAAGYRVATYTSPHLYVFNERIALDGSPVADDVLIGAFEAVEAARVQADVSLSYFEFTTLAAFVVFREANPDIVVLEVGLGGRLDAVNLVDATVAVITSIGIDHTDWLGDTREAIGFEKAGIFRAGHAVVCGDREPPATLLDHAADLECPMALKGRDFDFAAKGASWSWWSATARHDGLLMPRLALDNVATALAAIQAVSLPVSESALREGIVQASVPGRLERLLWQGVEIVLDVAHNPHGAAFFMQQLQPVRGRTRAVLAMLADKDAGGVLDACLGRVDVWYPAGLQVSRGQDAQRLLSLLQERGMYFAAGYARVAAALAAALHEALPGDRILVFGSFYTVSAAREWLEKNHGYSN</sequence>
<comment type="similarity">
    <text evidence="5 23">Belongs to the folylpolyglutamate synthase family.</text>
</comment>
<feature type="domain" description="Mur ligase C-terminal" evidence="24">
    <location>
        <begin position="282"/>
        <end position="402"/>
    </location>
</feature>
<dbReference type="Pfam" id="PF02875">
    <property type="entry name" value="Mur_ligase_C"/>
    <property type="match status" value="1"/>
</dbReference>
<keyword evidence="11" id="KW-0479">Metal-binding</keyword>
<dbReference type="InterPro" id="IPR004101">
    <property type="entry name" value="Mur_ligase_C"/>
</dbReference>
<evidence type="ECO:0000259" key="25">
    <source>
        <dbReference type="Pfam" id="PF08245"/>
    </source>
</evidence>
<evidence type="ECO:0000256" key="21">
    <source>
        <dbReference type="ARBA" id="ARBA00049035"/>
    </source>
</evidence>
<dbReference type="EMBL" id="SHKX01000011">
    <property type="protein sequence ID" value="RZU46882.1"/>
    <property type="molecule type" value="Genomic_DNA"/>
</dbReference>
<keyword evidence="15" id="KW-0289">Folate biosynthesis</keyword>
<dbReference type="InterPro" id="IPR013221">
    <property type="entry name" value="Mur_ligase_cen"/>
</dbReference>
<evidence type="ECO:0000256" key="20">
    <source>
        <dbReference type="ARBA" id="ARBA00047808"/>
    </source>
</evidence>
<keyword evidence="12 23" id="KW-0547">Nucleotide-binding</keyword>
<evidence type="ECO:0000313" key="27">
    <source>
        <dbReference type="Proteomes" id="UP000292423"/>
    </source>
</evidence>
<evidence type="ECO:0000256" key="6">
    <source>
        <dbReference type="ARBA" id="ARBA00011245"/>
    </source>
</evidence>
<evidence type="ECO:0000256" key="17">
    <source>
        <dbReference type="ARBA" id="ARBA00030592"/>
    </source>
</evidence>
<dbReference type="InterPro" id="IPR001645">
    <property type="entry name" value="Folylpolyglutamate_synth"/>
</dbReference>
<evidence type="ECO:0000256" key="9">
    <source>
        <dbReference type="ARBA" id="ARBA00019357"/>
    </source>
</evidence>
<evidence type="ECO:0000256" key="23">
    <source>
        <dbReference type="PIRNR" id="PIRNR001563"/>
    </source>
</evidence>
<dbReference type="GO" id="GO:0005524">
    <property type="term" value="F:ATP binding"/>
    <property type="evidence" value="ECO:0007669"/>
    <property type="project" value="UniProtKB-KW"/>
</dbReference>
<dbReference type="GO" id="GO:0008841">
    <property type="term" value="F:dihydrofolate synthase activity"/>
    <property type="evidence" value="ECO:0007669"/>
    <property type="project" value="UniProtKB-EC"/>
</dbReference>
<evidence type="ECO:0000256" key="7">
    <source>
        <dbReference type="ARBA" id="ARBA00013023"/>
    </source>
</evidence>
<evidence type="ECO:0000256" key="10">
    <source>
        <dbReference type="ARBA" id="ARBA00022598"/>
    </source>
</evidence>
<evidence type="ECO:0000256" key="15">
    <source>
        <dbReference type="ARBA" id="ARBA00022909"/>
    </source>
</evidence>
<comment type="pathway">
    <text evidence="3">Cofactor biosynthesis; tetrahydrofolate biosynthesis; 7,8-dihydrofolate from 2-amino-4-hydroxy-6-hydroxymethyl-7,8-dihydropteridine diphosphate and 4-aminobenzoate: step 2/2.</text>
</comment>
<evidence type="ECO:0000256" key="13">
    <source>
        <dbReference type="ARBA" id="ARBA00022840"/>
    </source>
</evidence>
<comment type="catalytic activity">
    <reaction evidence="21">
        <text>(6R)-5,10-methylenetetrahydrofolyl-(gamma-L-Glu)(n) + L-glutamate + ATP = (6R)-5,10-methylenetetrahydrofolyl-(gamma-L-Glu)(n+1) + ADP + phosphate + H(+)</text>
        <dbReference type="Rhea" id="RHEA:51912"/>
        <dbReference type="Rhea" id="RHEA-COMP:13257"/>
        <dbReference type="Rhea" id="RHEA-COMP:13258"/>
        <dbReference type="ChEBI" id="CHEBI:15378"/>
        <dbReference type="ChEBI" id="CHEBI:29985"/>
        <dbReference type="ChEBI" id="CHEBI:30616"/>
        <dbReference type="ChEBI" id="CHEBI:43474"/>
        <dbReference type="ChEBI" id="CHEBI:136572"/>
        <dbReference type="ChEBI" id="CHEBI:456216"/>
        <dbReference type="EC" id="6.3.2.17"/>
    </reaction>
</comment>